<feature type="region of interest" description="Disordered" evidence="1">
    <location>
        <begin position="717"/>
        <end position="772"/>
    </location>
</feature>
<organism evidence="2 3">
    <name type="scientific">Kribbella flavida (strain DSM 17836 / JCM 10339 / NBRC 14399)</name>
    <dbReference type="NCBI Taxonomy" id="479435"/>
    <lineage>
        <taxon>Bacteria</taxon>
        <taxon>Bacillati</taxon>
        <taxon>Actinomycetota</taxon>
        <taxon>Actinomycetes</taxon>
        <taxon>Propionibacteriales</taxon>
        <taxon>Kribbellaceae</taxon>
        <taxon>Kribbella</taxon>
    </lineage>
</organism>
<feature type="region of interest" description="Disordered" evidence="1">
    <location>
        <begin position="646"/>
        <end position="699"/>
    </location>
</feature>
<dbReference type="HOGENOM" id="CLU_362002_0_0_11"/>
<sequence length="772" mass="84361">MNERFTWPSRIAARLQQILGDPQVPADPALAPAVDRLNALRQLADTTPDSTRASTYDAIWRTMGEELGYIAHDLDTGRVTEADLPARFAEWDAIGRAHLSHDQAAADVVFGPTEPASDVSTAGYHPAADVTRVRGYLNGEQWAAVENGQDHRYAVIDEFHAQLDALVETYTLQADFYRSEGQDAPAGVDREAFLREAEEHARYFNARLYPGPGFTLPDEVAPSGAVDPDVLLPRYEQLFATLPGWSAKQRHPILDTTAYQPPAPVRWEVRDHAAAIHAWVLAVANDARTTGNHERAQVLAEYADHVAALLDQYENSAEMSPTDFEAGRLASLDQAAFGAALDEATAIHNARFDRAADRFTVPADLHPSGSGDRAYDVDVSADVDQRYRELFPALYASTRADEAVTSPVRASARVDNADEWMALDPPDLGQQAVVQALSHQADQAVVNGDSTAAAQYRDAAHRLAEQAQADQWNAVVGALAADDRHQYITEQRNLVQARIEKELTTQGLTLPRSDDACADDLVTEHAINSAVHRLSNNTTGARAELLDHDHRDEPRGSDSRTSETYADTHEADIPSDAESEARWLAAGWEAAPDVMDRDASQAGGTEQNEAEVTTAADQNVEQDDLELVVFEDEVYLRAMQERAAAEAAESSGDACRDDTTANDEAERQAEHPRDDLNAHQADDAAPASLEPRPVTETSSCTVAVTRAQLAVQRVHERIEEDQRQAASDREAELAQWNADDTRAEHTHTATAQATQQHDHSAPATELGSYGEN</sequence>
<proteinExistence type="predicted"/>
<dbReference type="Proteomes" id="UP000007967">
    <property type="component" value="Chromosome"/>
</dbReference>
<feature type="region of interest" description="Disordered" evidence="1">
    <location>
        <begin position="544"/>
        <end position="578"/>
    </location>
</feature>
<dbReference type="RefSeq" id="WP_012919826.1">
    <property type="nucleotide sequence ID" value="NC_013729.1"/>
</dbReference>
<accession>D2PTF7</accession>
<feature type="region of interest" description="Disordered" evidence="1">
    <location>
        <begin position="597"/>
        <end position="619"/>
    </location>
</feature>
<feature type="compositionally biased region" description="Basic and acidic residues" evidence="1">
    <location>
        <begin position="544"/>
        <end position="572"/>
    </location>
</feature>
<keyword evidence="3" id="KW-1185">Reference proteome</keyword>
<feature type="compositionally biased region" description="Polar residues" evidence="1">
    <location>
        <begin position="602"/>
        <end position="619"/>
    </location>
</feature>
<gene>
    <name evidence="2" type="ordered locus">Kfla_2191</name>
</gene>
<reference evidence="2 3" key="2">
    <citation type="journal article" date="2010" name="Stand. Genomic Sci.">
        <title>Complete genome sequence of Kribbella flavida type strain (IFO 14399).</title>
        <authorList>
            <person name="Pukall R."/>
            <person name="Lapidus A."/>
            <person name="Glavina Del Rio T."/>
            <person name="Copeland A."/>
            <person name="Tice H."/>
            <person name="Cheng J.-F."/>
            <person name="Lucas S."/>
            <person name="Chen F."/>
            <person name="Nolan M."/>
            <person name="LaButti K."/>
            <person name="Pati A."/>
            <person name="Ivanova N."/>
            <person name="Mavrommatis K."/>
            <person name="Mikhailova N."/>
            <person name="Pitluck S."/>
            <person name="Bruce D."/>
            <person name="Goodwin L."/>
            <person name="Land M."/>
            <person name="Hauser L."/>
            <person name="Chang Y.-J."/>
            <person name="Jeffries C.D."/>
            <person name="Chen A."/>
            <person name="Palaniappan K."/>
            <person name="Chain P."/>
            <person name="Rohde M."/>
            <person name="Goeker M."/>
            <person name="Bristow J."/>
            <person name="Eisen J.A."/>
            <person name="Markowitz V."/>
            <person name="Hugenholtz P."/>
            <person name="Kyrpides N.C."/>
            <person name="Klenk H.-P."/>
            <person name="Brettin T."/>
        </authorList>
    </citation>
    <scope>NUCLEOTIDE SEQUENCE [LARGE SCALE GENOMIC DNA]</scope>
    <source>
        <strain evidence="3">DSM 17836 / JCM 10339 / NBRC 14399</strain>
    </source>
</reference>
<dbReference type="AlphaFoldDB" id="D2PTF7"/>
<evidence type="ECO:0000256" key="1">
    <source>
        <dbReference type="SAM" id="MobiDB-lite"/>
    </source>
</evidence>
<dbReference type="KEGG" id="kfl:Kfla_2191"/>
<evidence type="ECO:0000313" key="2">
    <source>
        <dbReference type="EMBL" id="ADB31270.1"/>
    </source>
</evidence>
<feature type="compositionally biased region" description="Basic and acidic residues" evidence="1">
    <location>
        <begin position="654"/>
        <end position="682"/>
    </location>
</feature>
<protein>
    <submittedName>
        <fullName evidence="2">Uncharacterized protein</fullName>
    </submittedName>
</protein>
<feature type="compositionally biased region" description="Basic and acidic residues" evidence="1">
    <location>
        <begin position="717"/>
        <end position="732"/>
    </location>
</feature>
<reference evidence="3" key="1">
    <citation type="submission" date="2009-09" db="EMBL/GenBank/DDBJ databases">
        <title>The complete genome of Kribbella flavida DSM 17836.</title>
        <authorList>
            <consortium name="US DOE Joint Genome Institute (JGI-PGF)"/>
            <person name="Lucas S."/>
            <person name="Copeland A."/>
            <person name="Lapidus A."/>
            <person name="Glavina del Rio T."/>
            <person name="Dalin E."/>
            <person name="Tice H."/>
            <person name="Bruce D."/>
            <person name="Goodwin L."/>
            <person name="Pitluck S."/>
            <person name="Kyrpides N."/>
            <person name="Mavromatis K."/>
            <person name="Ivanova N."/>
            <person name="Saunders E."/>
            <person name="Brettin T."/>
            <person name="Detter J.C."/>
            <person name="Han C."/>
            <person name="Larimer F."/>
            <person name="Land M."/>
            <person name="Hauser L."/>
            <person name="Markowitz V."/>
            <person name="Cheng J.-F."/>
            <person name="Hugenholtz P."/>
            <person name="Woyke T."/>
            <person name="Wu D."/>
            <person name="Pukall R."/>
            <person name="Klenk H.-P."/>
            <person name="Eisen J.A."/>
        </authorList>
    </citation>
    <scope>NUCLEOTIDE SEQUENCE [LARGE SCALE GENOMIC DNA]</scope>
    <source>
        <strain evidence="3">DSM 17836 / JCM 10339 / NBRC 14399</strain>
    </source>
</reference>
<dbReference type="OrthoDB" id="9834238at2"/>
<dbReference type="EMBL" id="CP001736">
    <property type="protein sequence ID" value="ADB31270.1"/>
    <property type="molecule type" value="Genomic_DNA"/>
</dbReference>
<name>D2PTF7_KRIFD</name>
<evidence type="ECO:0000313" key="3">
    <source>
        <dbReference type="Proteomes" id="UP000007967"/>
    </source>
</evidence>